<gene>
    <name evidence="2" type="ORF">D9758_008687</name>
</gene>
<dbReference type="PANTHER" id="PTHR47534:SF3">
    <property type="entry name" value="ALCOHOL DEHYDROGENASE-LIKE C-TERMINAL DOMAIN-CONTAINING PROTEIN"/>
    <property type="match status" value="1"/>
</dbReference>
<comment type="caution">
    <text evidence="2">The sequence shown here is derived from an EMBL/GenBank/DDBJ whole genome shotgun (WGS) entry which is preliminary data.</text>
</comment>
<evidence type="ECO:0000256" key="1">
    <source>
        <dbReference type="ARBA" id="ARBA00023002"/>
    </source>
</evidence>
<reference evidence="2 3" key="1">
    <citation type="journal article" date="2020" name="ISME J.">
        <title>Uncovering the hidden diversity of litter-decomposition mechanisms in mushroom-forming fungi.</title>
        <authorList>
            <person name="Floudas D."/>
            <person name="Bentzer J."/>
            <person name="Ahren D."/>
            <person name="Johansson T."/>
            <person name="Persson P."/>
            <person name="Tunlid A."/>
        </authorList>
    </citation>
    <scope>NUCLEOTIDE SEQUENCE [LARGE SCALE GENOMIC DNA]</scope>
    <source>
        <strain evidence="2 3">CBS 291.85</strain>
    </source>
</reference>
<dbReference type="AlphaFoldDB" id="A0A8H5FYB8"/>
<accession>A0A8H5FYB8</accession>
<dbReference type="Pfam" id="PF00106">
    <property type="entry name" value="adh_short"/>
    <property type="match status" value="1"/>
</dbReference>
<dbReference type="GO" id="GO:0016491">
    <property type="term" value="F:oxidoreductase activity"/>
    <property type="evidence" value="ECO:0007669"/>
    <property type="project" value="UniProtKB-KW"/>
</dbReference>
<proteinExistence type="predicted"/>
<evidence type="ECO:0000313" key="2">
    <source>
        <dbReference type="EMBL" id="KAF5353696.1"/>
    </source>
</evidence>
<dbReference type="Gene3D" id="3.40.50.720">
    <property type="entry name" value="NAD(P)-binding Rossmann-like Domain"/>
    <property type="match status" value="1"/>
</dbReference>
<protein>
    <recommendedName>
        <fullName evidence="4">NAD(P)-binding protein</fullName>
    </recommendedName>
</protein>
<keyword evidence="1" id="KW-0560">Oxidoreductase</keyword>
<sequence>MVAAVDLMPLGLSTRTLTTTFLIALTASGFYYYQYKMPSLSSIRASNAAALGSTPYLPTAVFVGGTAGIGQGIAESFAHHTKGNARIFILGRNRQAAESIIASFPKPSSPEAKYEFIECDASLMKNVQRATKELVTQHGVEKINYLVMSQGFLSTNGFTDAGEGLDKKLAVHYYSKYKFIEGLLPQLLKAKEDGEDAKVISVLSAGKGLSRIDRDDLGLKKTFSVRKASAEGPAYNDLMVEEFAERYPTLTFGHAFPGIVRTSIASSPTLSPWMKIGMKTAMGLLYPLSVSQRECGEYLLHGLLTTMKTPGAYRISNVGADYDSDKKKNGKEWRASEEDRKALWEHTVEVTKVKDT</sequence>
<dbReference type="PANTHER" id="PTHR47534">
    <property type="entry name" value="YALI0E05731P"/>
    <property type="match status" value="1"/>
</dbReference>
<name>A0A8H5FYB8_9AGAR</name>
<dbReference type="SUPFAM" id="SSF51735">
    <property type="entry name" value="NAD(P)-binding Rossmann-fold domains"/>
    <property type="match status" value="1"/>
</dbReference>
<dbReference type="InterPro" id="IPR002347">
    <property type="entry name" value="SDR_fam"/>
</dbReference>
<dbReference type="EMBL" id="JAACJM010000062">
    <property type="protein sequence ID" value="KAF5353696.1"/>
    <property type="molecule type" value="Genomic_DNA"/>
</dbReference>
<organism evidence="2 3">
    <name type="scientific">Tetrapyrgos nigripes</name>
    <dbReference type="NCBI Taxonomy" id="182062"/>
    <lineage>
        <taxon>Eukaryota</taxon>
        <taxon>Fungi</taxon>
        <taxon>Dikarya</taxon>
        <taxon>Basidiomycota</taxon>
        <taxon>Agaricomycotina</taxon>
        <taxon>Agaricomycetes</taxon>
        <taxon>Agaricomycetidae</taxon>
        <taxon>Agaricales</taxon>
        <taxon>Marasmiineae</taxon>
        <taxon>Marasmiaceae</taxon>
        <taxon>Tetrapyrgos</taxon>
    </lineage>
</organism>
<evidence type="ECO:0008006" key="4">
    <source>
        <dbReference type="Google" id="ProtNLM"/>
    </source>
</evidence>
<dbReference type="OrthoDB" id="2898509at2759"/>
<evidence type="ECO:0000313" key="3">
    <source>
        <dbReference type="Proteomes" id="UP000559256"/>
    </source>
</evidence>
<dbReference type="Proteomes" id="UP000559256">
    <property type="component" value="Unassembled WGS sequence"/>
</dbReference>
<dbReference type="InterPro" id="IPR052228">
    <property type="entry name" value="Sec_Metab_Biosynth_Oxidored"/>
</dbReference>
<dbReference type="InterPro" id="IPR036291">
    <property type="entry name" value="NAD(P)-bd_dom_sf"/>
</dbReference>
<keyword evidence="3" id="KW-1185">Reference proteome</keyword>